<organism evidence="3 4">
    <name type="scientific">Roseisolibacter agri</name>
    <dbReference type="NCBI Taxonomy" id="2014610"/>
    <lineage>
        <taxon>Bacteria</taxon>
        <taxon>Pseudomonadati</taxon>
        <taxon>Gemmatimonadota</taxon>
        <taxon>Gemmatimonadia</taxon>
        <taxon>Gemmatimonadales</taxon>
        <taxon>Gemmatimonadaceae</taxon>
        <taxon>Roseisolibacter</taxon>
    </lineage>
</organism>
<feature type="signal peptide" evidence="1">
    <location>
        <begin position="1"/>
        <end position="23"/>
    </location>
</feature>
<evidence type="ECO:0000313" key="3">
    <source>
        <dbReference type="EMBL" id="GLC26964.1"/>
    </source>
</evidence>
<dbReference type="SUPFAM" id="SSF49373">
    <property type="entry name" value="Invasin/intimin cell-adhesion fragments"/>
    <property type="match status" value="2"/>
</dbReference>
<protein>
    <recommendedName>
        <fullName evidence="2">Big-1 domain-containing protein</fullName>
    </recommendedName>
</protein>
<dbReference type="AlphaFoldDB" id="A0AA37Q610"/>
<dbReference type="EMBL" id="BRXS01000005">
    <property type="protein sequence ID" value="GLC26964.1"/>
    <property type="molecule type" value="Genomic_DNA"/>
</dbReference>
<feature type="chain" id="PRO_5041360267" description="Big-1 domain-containing protein" evidence="1">
    <location>
        <begin position="24"/>
        <end position="492"/>
    </location>
</feature>
<evidence type="ECO:0000256" key="1">
    <source>
        <dbReference type="SAM" id="SignalP"/>
    </source>
</evidence>
<sequence>MRTSPTWPLLQRVVLLAGAAALAATTACSGGGGDAPLGPEQATASFTASSAAQVSGTVATTVSPAPSVKATDAGGRPVAGLPVTFTVTGGGAIGRTSATTDASGTASVGSWTLGTGAGAQTVVATAGARTVTFTASATAAAAASITAVAGATNDALTGAAVASRPAVQVKDQYGNPVAGVTVSFAVATGGGTVSGATATTDATGTATVGGWTLGVEPGAQTLRASAGTLATTFSATGALPTGCTAAPYVVGARIPGAWAAGDCASPGARGVFDPVGALYDQYELTLAAQQTIAFRLAASGSRTLRIRRKSGANDYVTLSLGGPFITTVGDTLVQRVVLAPDTYVVEVQAGAAGATGGYTLQSTVESNTDVVCRPQLQATLGVTIASALDPAKDCESPVVAGTYEDWIVLPLRTGDRVRVTLTTTTMPPGLVLRDDRLGPASPTLKVASSTTPGTVTLDWTATFDSYHEVVVFKNGGPSAPYGAYTLKIERVP</sequence>
<evidence type="ECO:0000313" key="4">
    <source>
        <dbReference type="Proteomes" id="UP001161325"/>
    </source>
</evidence>
<dbReference type="Gene3D" id="2.60.40.1120">
    <property type="entry name" value="Carboxypeptidase-like, regulatory domain"/>
    <property type="match status" value="2"/>
</dbReference>
<name>A0AA37Q610_9BACT</name>
<reference evidence="3" key="1">
    <citation type="submission" date="2022-08" db="EMBL/GenBank/DDBJ databases">
        <title>Draft genome sequencing of Roseisolibacter agri AW1220.</title>
        <authorList>
            <person name="Tobiishi Y."/>
            <person name="Tonouchi A."/>
        </authorList>
    </citation>
    <scope>NUCLEOTIDE SEQUENCE</scope>
    <source>
        <strain evidence="3">AW1220</strain>
    </source>
</reference>
<dbReference type="PROSITE" id="PS51127">
    <property type="entry name" value="BIG1"/>
    <property type="match status" value="2"/>
</dbReference>
<dbReference type="PROSITE" id="PS51257">
    <property type="entry name" value="PROKAR_LIPOPROTEIN"/>
    <property type="match status" value="1"/>
</dbReference>
<evidence type="ECO:0000259" key="2">
    <source>
        <dbReference type="PROSITE" id="PS51127"/>
    </source>
</evidence>
<feature type="domain" description="Big-1" evidence="2">
    <location>
        <begin position="144"/>
        <end position="238"/>
    </location>
</feature>
<dbReference type="InterPro" id="IPR003344">
    <property type="entry name" value="Big_1_dom"/>
</dbReference>
<dbReference type="RefSeq" id="WP_284351414.1">
    <property type="nucleotide sequence ID" value="NZ_BRXS01000005.1"/>
</dbReference>
<proteinExistence type="predicted"/>
<dbReference type="SMART" id="SM00634">
    <property type="entry name" value="BID_1"/>
    <property type="match status" value="2"/>
</dbReference>
<comment type="caution">
    <text evidence="3">The sequence shown here is derived from an EMBL/GenBank/DDBJ whole genome shotgun (WGS) entry which is preliminary data.</text>
</comment>
<gene>
    <name evidence="3" type="ORF">rosag_34770</name>
</gene>
<dbReference type="Proteomes" id="UP001161325">
    <property type="component" value="Unassembled WGS sequence"/>
</dbReference>
<dbReference type="InterPro" id="IPR008964">
    <property type="entry name" value="Invasin/intimin_cell_adhesion"/>
</dbReference>
<keyword evidence="4" id="KW-1185">Reference proteome</keyword>
<keyword evidence="1" id="KW-0732">Signal</keyword>
<accession>A0AA37Q610</accession>
<feature type="domain" description="Big-1" evidence="2">
    <location>
        <begin position="43"/>
        <end position="134"/>
    </location>
</feature>